<accession>A0AAW5MWR7</accession>
<evidence type="ECO:0000313" key="4">
    <source>
        <dbReference type="Proteomes" id="UP001204579"/>
    </source>
</evidence>
<keyword evidence="4" id="KW-1185">Reference proteome</keyword>
<organism evidence="3 4">
    <name type="scientific">Phocaeicola barnesiae</name>
    <dbReference type="NCBI Taxonomy" id="376804"/>
    <lineage>
        <taxon>Bacteria</taxon>
        <taxon>Pseudomonadati</taxon>
        <taxon>Bacteroidota</taxon>
        <taxon>Bacteroidia</taxon>
        <taxon>Bacteroidales</taxon>
        <taxon>Bacteroidaceae</taxon>
        <taxon>Phocaeicola</taxon>
    </lineage>
</organism>
<comment type="caution">
    <text evidence="3">The sequence shown here is derived from an EMBL/GenBank/DDBJ whole genome shotgun (WGS) entry which is preliminary data.</text>
</comment>
<evidence type="ECO:0000256" key="2">
    <source>
        <dbReference type="SAM" id="SignalP"/>
    </source>
</evidence>
<dbReference type="Proteomes" id="UP001204579">
    <property type="component" value="Unassembled WGS sequence"/>
</dbReference>
<feature type="signal peptide" evidence="2">
    <location>
        <begin position="1"/>
        <end position="25"/>
    </location>
</feature>
<reference evidence="3 4" key="1">
    <citation type="submission" date="2022-08" db="EMBL/GenBank/DDBJ databases">
        <authorList>
            <person name="Zeman M."/>
            <person name="Kubasova T."/>
        </authorList>
    </citation>
    <scope>NUCLEOTIDE SEQUENCE [LARGE SCALE GENOMIC DNA]</scope>
    <source>
        <strain evidence="3 4">ET62</strain>
    </source>
</reference>
<feature type="chain" id="PRO_5043419901" description="Periplasmic protein" evidence="2">
    <location>
        <begin position="26"/>
        <end position="174"/>
    </location>
</feature>
<keyword evidence="2" id="KW-0732">Signal</keyword>
<sequence>MKMTMNRLFVTMTLAALLCSGNVMARNPQKPEKRELTPAERMDASLKRLEGRLMLDEETAAKFAPLYKEYLEALRNCRPECPKEKGQKECTDAEIEKRLEEHIACERKRLDVQEEYLQKFKKILNARQLQAVMSPKGMGMKHHKMKGPRPNFPAPGNNGTCRANCPANTPAPNK</sequence>
<evidence type="ECO:0008006" key="5">
    <source>
        <dbReference type="Google" id="ProtNLM"/>
    </source>
</evidence>
<evidence type="ECO:0000256" key="1">
    <source>
        <dbReference type="SAM" id="MobiDB-lite"/>
    </source>
</evidence>
<protein>
    <recommendedName>
        <fullName evidence="5">Periplasmic protein</fullName>
    </recommendedName>
</protein>
<dbReference type="RefSeq" id="WP_022339264.1">
    <property type="nucleotide sequence ID" value="NZ_DEQE01000043.1"/>
</dbReference>
<name>A0AAW5MWR7_9BACT</name>
<dbReference type="AlphaFoldDB" id="A0AAW5MWR7"/>
<gene>
    <name evidence="3" type="ORF">NW209_02015</name>
</gene>
<proteinExistence type="predicted"/>
<evidence type="ECO:0000313" key="3">
    <source>
        <dbReference type="EMBL" id="MCR8872806.1"/>
    </source>
</evidence>
<feature type="compositionally biased region" description="Polar residues" evidence="1">
    <location>
        <begin position="157"/>
        <end position="174"/>
    </location>
</feature>
<dbReference type="EMBL" id="JANRHJ010000002">
    <property type="protein sequence ID" value="MCR8872806.1"/>
    <property type="molecule type" value="Genomic_DNA"/>
</dbReference>
<feature type="region of interest" description="Disordered" evidence="1">
    <location>
        <begin position="138"/>
        <end position="174"/>
    </location>
</feature>